<gene>
    <name evidence="1" type="ORF">F2Q70_00026604</name>
</gene>
<reference evidence="1" key="1">
    <citation type="submission" date="2019-12" db="EMBL/GenBank/DDBJ databases">
        <title>Genome sequencing and annotation of Brassica cretica.</title>
        <authorList>
            <person name="Studholme D.J."/>
            <person name="Sarris P.F."/>
        </authorList>
    </citation>
    <scope>NUCLEOTIDE SEQUENCE</scope>
    <source>
        <strain evidence="1">PFS-102/07</strain>
        <tissue evidence="1">Leaf</tissue>
    </source>
</reference>
<proteinExistence type="predicted"/>
<comment type="caution">
    <text evidence="1">The sequence shown here is derived from an EMBL/GenBank/DDBJ whole genome shotgun (WGS) entry which is preliminary data.</text>
</comment>
<organism evidence="1">
    <name type="scientific">Brassica cretica</name>
    <name type="common">Mustard</name>
    <dbReference type="NCBI Taxonomy" id="69181"/>
    <lineage>
        <taxon>Eukaryota</taxon>
        <taxon>Viridiplantae</taxon>
        <taxon>Streptophyta</taxon>
        <taxon>Embryophyta</taxon>
        <taxon>Tracheophyta</taxon>
        <taxon>Spermatophyta</taxon>
        <taxon>Magnoliopsida</taxon>
        <taxon>eudicotyledons</taxon>
        <taxon>Gunneridae</taxon>
        <taxon>Pentapetalae</taxon>
        <taxon>rosids</taxon>
        <taxon>malvids</taxon>
        <taxon>Brassicales</taxon>
        <taxon>Brassicaceae</taxon>
        <taxon>Brassiceae</taxon>
        <taxon>Brassica</taxon>
    </lineage>
</organism>
<evidence type="ECO:0000313" key="1">
    <source>
        <dbReference type="EMBL" id="KAF2602517.1"/>
    </source>
</evidence>
<accession>A0A8S9L973</accession>
<dbReference type="EMBL" id="QGKY02000094">
    <property type="protein sequence ID" value="KAF2602517.1"/>
    <property type="molecule type" value="Genomic_DNA"/>
</dbReference>
<dbReference type="AlphaFoldDB" id="A0A8S9L973"/>
<protein>
    <submittedName>
        <fullName evidence="1">Uncharacterized protein</fullName>
    </submittedName>
</protein>
<sequence length="178" mass="20537">MVRRSFFKTLAVTVISFQNQSRNARPYAQPTNKSNNDVRQISASIVKSQLKSRRSRVSDAYQIFSAKNSKPFGLSLDMERLVEWNLLISTIKSATNLDMEGLTKTRGFLGKQRIYDWKETQSSNPPTAMLCINQRFLMERNAITLHILSTQFTPSYHYHHKPTEIFTQSQRSGDLFVL</sequence>
<name>A0A8S9L973_BRACR</name>